<dbReference type="Pfam" id="PF02311">
    <property type="entry name" value="AraC_binding"/>
    <property type="match status" value="1"/>
</dbReference>
<dbReference type="PANTHER" id="PTHR43280:SF2">
    <property type="entry name" value="HTH-TYPE TRANSCRIPTIONAL REGULATOR EXSA"/>
    <property type="match status" value="1"/>
</dbReference>
<dbReference type="Pfam" id="PF12833">
    <property type="entry name" value="HTH_18"/>
    <property type="match status" value="1"/>
</dbReference>
<dbReference type="Proteomes" id="UP000366872">
    <property type="component" value="Unassembled WGS sequence"/>
</dbReference>
<dbReference type="InterPro" id="IPR018060">
    <property type="entry name" value="HTH_AraC"/>
</dbReference>
<organism evidence="5 6">
    <name type="scientific">Pontiella desulfatans</name>
    <dbReference type="NCBI Taxonomy" id="2750659"/>
    <lineage>
        <taxon>Bacteria</taxon>
        <taxon>Pseudomonadati</taxon>
        <taxon>Kiritimatiellota</taxon>
        <taxon>Kiritimatiellia</taxon>
        <taxon>Kiritimatiellales</taxon>
        <taxon>Pontiellaceae</taxon>
        <taxon>Pontiella</taxon>
    </lineage>
</organism>
<dbReference type="EMBL" id="CAAHFG010000001">
    <property type="protein sequence ID" value="VGO13075.1"/>
    <property type="molecule type" value="Genomic_DNA"/>
</dbReference>
<name>A0A6C2TZP3_PONDE</name>
<dbReference type="PANTHER" id="PTHR43280">
    <property type="entry name" value="ARAC-FAMILY TRANSCRIPTIONAL REGULATOR"/>
    <property type="match status" value="1"/>
</dbReference>
<feature type="domain" description="HTH araC/xylS-type" evidence="4">
    <location>
        <begin position="192"/>
        <end position="290"/>
    </location>
</feature>
<dbReference type="SUPFAM" id="SSF51215">
    <property type="entry name" value="Regulatory protein AraC"/>
    <property type="match status" value="1"/>
</dbReference>
<keyword evidence="1" id="KW-0805">Transcription regulation</keyword>
<dbReference type="InterPro" id="IPR009057">
    <property type="entry name" value="Homeodomain-like_sf"/>
</dbReference>
<dbReference type="InterPro" id="IPR037923">
    <property type="entry name" value="HTH-like"/>
</dbReference>
<evidence type="ECO:0000256" key="2">
    <source>
        <dbReference type="ARBA" id="ARBA00023125"/>
    </source>
</evidence>
<evidence type="ECO:0000313" key="5">
    <source>
        <dbReference type="EMBL" id="VGO13075.1"/>
    </source>
</evidence>
<dbReference type="SUPFAM" id="SSF46689">
    <property type="entry name" value="Homeodomain-like"/>
    <property type="match status" value="1"/>
</dbReference>
<dbReference type="GO" id="GO:0043565">
    <property type="term" value="F:sequence-specific DNA binding"/>
    <property type="evidence" value="ECO:0007669"/>
    <property type="project" value="InterPro"/>
</dbReference>
<evidence type="ECO:0000256" key="3">
    <source>
        <dbReference type="ARBA" id="ARBA00023163"/>
    </source>
</evidence>
<keyword evidence="2" id="KW-0238">DNA-binding</keyword>
<gene>
    <name evidence="5" type="primary">rclR_2</name>
    <name evidence="5" type="ORF">PDESU_01629</name>
</gene>
<keyword evidence="6" id="KW-1185">Reference proteome</keyword>
<dbReference type="GO" id="GO:0003700">
    <property type="term" value="F:DNA-binding transcription factor activity"/>
    <property type="evidence" value="ECO:0007669"/>
    <property type="project" value="InterPro"/>
</dbReference>
<protein>
    <submittedName>
        <fullName evidence="5">RCS-specific HTH-type transcriptional activator RclR</fullName>
    </submittedName>
</protein>
<dbReference type="InterPro" id="IPR020449">
    <property type="entry name" value="Tscrpt_reg_AraC-type_HTH"/>
</dbReference>
<dbReference type="InterPro" id="IPR003313">
    <property type="entry name" value="AraC-bd"/>
</dbReference>
<evidence type="ECO:0000256" key="1">
    <source>
        <dbReference type="ARBA" id="ARBA00023015"/>
    </source>
</evidence>
<accession>A0A6C2TZP3</accession>
<dbReference type="AlphaFoldDB" id="A0A6C2TZP3"/>
<evidence type="ECO:0000313" key="6">
    <source>
        <dbReference type="Proteomes" id="UP000366872"/>
    </source>
</evidence>
<sequence length="293" mass="33637">MAKTKPRIIKTDTEYIYIPGASRERFLTPPFPSIKYLATNNIMMAGLSTWTDGYRIDRYKIYHHLLLYTLGGAGSLKINDGKTVKLKKGDLFIAPYDSNYSYWTDSHWDAAWLHLSADSKWDTLFGTTAHVRKSAWGKEMDRVMQGYIEESDRRRVDSGAALHSYVDLILLYIQREIGGDDPLLADARRTLEGLWSTVQQDLKKTWSVDSLAQFAGMSRSCFHRTVVDLTGSSPMQVINTMRMERAGEMLLYTNYTLSMIAEEIGYETQFSFSKAFKRYSGKSPKEFREEMSK</sequence>
<dbReference type="Gene3D" id="1.10.10.60">
    <property type="entry name" value="Homeodomain-like"/>
    <property type="match status" value="2"/>
</dbReference>
<dbReference type="Gene3D" id="2.60.120.280">
    <property type="entry name" value="Regulatory protein AraC"/>
    <property type="match status" value="1"/>
</dbReference>
<keyword evidence="3" id="KW-0804">Transcription</keyword>
<dbReference type="SMART" id="SM00342">
    <property type="entry name" value="HTH_ARAC"/>
    <property type="match status" value="1"/>
</dbReference>
<dbReference type="PRINTS" id="PR00032">
    <property type="entry name" value="HTHARAC"/>
</dbReference>
<evidence type="ECO:0000259" key="4">
    <source>
        <dbReference type="PROSITE" id="PS01124"/>
    </source>
</evidence>
<dbReference type="RefSeq" id="WP_136078687.1">
    <property type="nucleotide sequence ID" value="NZ_CAAHFG010000001.1"/>
</dbReference>
<proteinExistence type="predicted"/>
<dbReference type="PROSITE" id="PS01124">
    <property type="entry name" value="HTH_ARAC_FAMILY_2"/>
    <property type="match status" value="1"/>
</dbReference>
<reference evidence="5 6" key="1">
    <citation type="submission" date="2019-04" db="EMBL/GenBank/DDBJ databases">
        <authorList>
            <person name="Van Vliet M D."/>
        </authorList>
    </citation>
    <scope>NUCLEOTIDE SEQUENCE [LARGE SCALE GENOMIC DNA]</scope>
    <source>
        <strain evidence="5 6">F1</strain>
    </source>
</reference>